<dbReference type="Proteomes" id="UP000594638">
    <property type="component" value="Unassembled WGS sequence"/>
</dbReference>
<dbReference type="PANTHER" id="PTHR31342:SF16">
    <property type="entry name" value="TALIN_MIDDLE DOMAIN-CONTAINING PROTEIN"/>
    <property type="match status" value="1"/>
</dbReference>
<organism evidence="3 4">
    <name type="scientific">Olea europaea subsp. europaea</name>
    <dbReference type="NCBI Taxonomy" id="158383"/>
    <lineage>
        <taxon>Eukaryota</taxon>
        <taxon>Viridiplantae</taxon>
        <taxon>Streptophyta</taxon>
        <taxon>Embryophyta</taxon>
        <taxon>Tracheophyta</taxon>
        <taxon>Spermatophyta</taxon>
        <taxon>Magnoliopsida</taxon>
        <taxon>eudicotyledons</taxon>
        <taxon>Gunneridae</taxon>
        <taxon>Pentapetalae</taxon>
        <taxon>asterids</taxon>
        <taxon>lamiids</taxon>
        <taxon>Lamiales</taxon>
        <taxon>Oleaceae</taxon>
        <taxon>Oleeae</taxon>
        <taxon>Olea</taxon>
    </lineage>
</organism>
<proteinExistence type="predicted"/>
<feature type="region of interest" description="Disordered" evidence="2">
    <location>
        <begin position="50"/>
        <end position="69"/>
    </location>
</feature>
<dbReference type="InterPro" id="IPR040265">
    <property type="entry name" value="CHUP1/IPGA1-like"/>
</dbReference>
<evidence type="ECO:0000313" key="3">
    <source>
        <dbReference type="EMBL" id="CAA3026268.1"/>
    </source>
</evidence>
<feature type="region of interest" description="Disordered" evidence="2">
    <location>
        <begin position="1"/>
        <end position="39"/>
    </location>
</feature>
<evidence type="ECO:0000256" key="1">
    <source>
        <dbReference type="ARBA" id="ARBA00023054"/>
    </source>
</evidence>
<keyword evidence="4" id="KW-1185">Reference proteome</keyword>
<evidence type="ECO:0000256" key="2">
    <source>
        <dbReference type="SAM" id="MobiDB-lite"/>
    </source>
</evidence>
<reference evidence="3 4" key="1">
    <citation type="submission" date="2019-12" db="EMBL/GenBank/DDBJ databases">
        <authorList>
            <person name="Alioto T."/>
            <person name="Alioto T."/>
            <person name="Gomez Garrido J."/>
        </authorList>
    </citation>
    <scope>NUCLEOTIDE SEQUENCE [LARGE SCALE GENOMIC DNA]</scope>
</reference>
<feature type="compositionally biased region" description="Basic residues" evidence="2">
    <location>
        <begin position="22"/>
        <end position="31"/>
    </location>
</feature>
<comment type="caution">
    <text evidence="3">The sequence shown here is derived from an EMBL/GenBank/DDBJ whole genome shotgun (WGS) entry which is preliminary data.</text>
</comment>
<keyword evidence="1" id="KW-0175">Coiled coil</keyword>
<accession>A0A8S0V7Z5</accession>
<sequence>MSKVNGTTPAPPPGLAGANNLRPKKATTKLKRSSEMGNLFRHLKGKIEGSSFEGKSSGRKGIFGTSTGGKQGMADALAEMKKRSAYFQQIDEDIENHARSINDVKSAITSFQTSNMAELIKFHQYLESHLEKLTDETQVLTRFEDFPTKKLEALRMATALHSKLDSVANTLQNWPIKSPFGQILDKVEKYFNKLSSRSKFVSALILVIED</sequence>
<dbReference type="OrthoDB" id="2020598at2759"/>
<evidence type="ECO:0000313" key="4">
    <source>
        <dbReference type="Proteomes" id="UP000594638"/>
    </source>
</evidence>
<dbReference type="Gramene" id="OE9A118363T1">
    <property type="protein sequence ID" value="OE9A118363C1"/>
    <property type="gene ID" value="OE9A118363"/>
</dbReference>
<protein>
    <submittedName>
        <fullName evidence="3">Diaphanous homolog 1-like isoform X2</fullName>
    </submittedName>
</protein>
<dbReference type="PANTHER" id="PTHR31342">
    <property type="entry name" value="PROTEIN CHUP1, CHLOROPLASTIC"/>
    <property type="match status" value="1"/>
</dbReference>
<name>A0A8S0V7Z5_OLEEU</name>
<dbReference type="EMBL" id="CACTIH010009155">
    <property type="protein sequence ID" value="CAA3026268.1"/>
    <property type="molecule type" value="Genomic_DNA"/>
</dbReference>
<gene>
    <name evidence="3" type="ORF">OLEA9_A118363</name>
</gene>
<dbReference type="AlphaFoldDB" id="A0A8S0V7Z5"/>